<evidence type="ECO:0000256" key="5">
    <source>
        <dbReference type="ARBA" id="ARBA00022771"/>
    </source>
</evidence>
<feature type="domain" description="C2H2-type" evidence="14">
    <location>
        <begin position="1655"/>
        <end position="1682"/>
    </location>
</feature>
<dbReference type="FunFam" id="3.30.160.60:FF:001788">
    <property type="entry name" value="ras-responsive element-binding protein 1"/>
    <property type="match status" value="1"/>
</dbReference>
<dbReference type="PROSITE" id="PS00028">
    <property type="entry name" value="ZINC_FINGER_C2H2_1"/>
    <property type="match status" value="15"/>
</dbReference>
<feature type="compositionally biased region" description="Basic and acidic residues" evidence="13">
    <location>
        <begin position="1291"/>
        <end position="1310"/>
    </location>
</feature>
<protein>
    <recommendedName>
        <fullName evidence="11">Ras-responsive element-binding protein 1</fullName>
    </recommendedName>
</protein>
<feature type="domain" description="C2H2-type" evidence="14">
    <location>
        <begin position="1532"/>
        <end position="1559"/>
    </location>
</feature>
<keyword evidence="16" id="KW-1185">Reference proteome</keyword>
<dbReference type="FunFam" id="3.30.160.60:FF:003785">
    <property type="entry name" value="Ras-responsive element-binding protein 1b"/>
    <property type="match status" value="1"/>
</dbReference>
<evidence type="ECO:0000313" key="15">
    <source>
        <dbReference type="EMBL" id="KAL1006468.1"/>
    </source>
</evidence>
<keyword evidence="9" id="KW-0804">Transcription</keyword>
<evidence type="ECO:0000256" key="9">
    <source>
        <dbReference type="ARBA" id="ARBA00023163"/>
    </source>
</evidence>
<feature type="domain" description="C2H2-type" evidence="14">
    <location>
        <begin position="841"/>
        <end position="869"/>
    </location>
</feature>
<feature type="compositionally biased region" description="Acidic residues" evidence="13">
    <location>
        <begin position="1615"/>
        <end position="1632"/>
    </location>
</feature>
<feature type="compositionally biased region" description="Polar residues" evidence="13">
    <location>
        <begin position="1737"/>
        <end position="1746"/>
    </location>
</feature>
<feature type="region of interest" description="Disordered" evidence="13">
    <location>
        <begin position="1389"/>
        <end position="1482"/>
    </location>
</feature>
<feature type="region of interest" description="Disordered" evidence="13">
    <location>
        <begin position="486"/>
        <end position="511"/>
    </location>
</feature>
<dbReference type="GO" id="GO:0005634">
    <property type="term" value="C:nucleus"/>
    <property type="evidence" value="ECO:0007669"/>
    <property type="project" value="UniProtKB-SubCell"/>
</dbReference>
<feature type="domain" description="C2H2-type" evidence="14">
    <location>
        <begin position="214"/>
        <end position="241"/>
    </location>
</feature>
<feature type="compositionally biased region" description="Basic and acidic residues" evidence="13">
    <location>
        <begin position="1401"/>
        <end position="1413"/>
    </location>
</feature>
<evidence type="ECO:0000256" key="1">
    <source>
        <dbReference type="ARBA" id="ARBA00004123"/>
    </source>
</evidence>
<evidence type="ECO:0000313" key="16">
    <source>
        <dbReference type="Proteomes" id="UP001557470"/>
    </source>
</evidence>
<feature type="domain" description="C2H2-type" evidence="14">
    <location>
        <begin position="358"/>
        <end position="380"/>
    </location>
</feature>
<dbReference type="InterPro" id="IPR052795">
    <property type="entry name" value="RREB1"/>
</dbReference>
<dbReference type="GO" id="GO:0008270">
    <property type="term" value="F:zinc ion binding"/>
    <property type="evidence" value="ECO:0007669"/>
    <property type="project" value="UniProtKB-KW"/>
</dbReference>
<feature type="domain" description="C2H2-type" evidence="14">
    <location>
        <begin position="273"/>
        <end position="300"/>
    </location>
</feature>
<keyword evidence="6" id="KW-0862">Zinc</keyword>
<dbReference type="PANTHER" id="PTHR46451">
    <property type="entry name" value="RAS-RESPONSIVE ELEMENT-BINDING PROTEIN 1"/>
    <property type="match status" value="1"/>
</dbReference>
<feature type="region of interest" description="Disordered" evidence="13">
    <location>
        <begin position="171"/>
        <end position="210"/>
    </location>
</feature>
<evidence type="ECO:0000256" key="4">
    <source>
        <dbReference type="ARBA" id="ARBA00022737"/>
    </source>
</evidence>
<comment type="similarity">
    <text evidence="2">Belongs to the krueppel C2H2-type zinc-finger protein family.</text>
</comment>
<accession>A0ABD0XC15</accession>
<evidence type="ECO:0000256" key="11">
    <source>
        <dbReference type="ARBA" id="ARBA00072640"/>
    </source>
</evidence>
<keyword evidence="5 12" id="KW-0863">Zinc-finger</keyword>
<dbReference type="Proteomes" id="UP001557470">
    <property type="component" value="Unassembled WGS sequence"/>
</dbReference>
<feature type="compositionally biased region" description="Basic residues" evidence="13">
    <location>
        <begin position="311"/>
        <end position="321"/>
    </location>
</feature>
<dbReference type="FunFam" id="3.30.160.60:FF:002109">
    <property type="entry name" value="ras-responsive element-binding protein 1 isoform X1"/>
    <property type="match status" value="1"/>
</dbReference>
<feature type="region of interest" description="Disordered" evidence="13">
    <location>
        <begin position="82"/>
        <end position="150"/>
    </location>
</feature>
<dbReference type="InterPro" id="IPR013087">
    <property type="entry name" value="Znf_C2H2_type"/>
</dbReference>
<feature type="region of interest" description="Disordered" evidence="13">
    <location>
        <begin position="301"/>
        <end position="352"/>
    </location>
</feature>
<dbReference type="GO" id="GO:0000122">
    <property type="term" value="P:negative regulation of transcription by RNA polymerase II"/>
    <property type="evidence" value="ECO:0007669"/>
    <property type="project" value="UniProtKB-ARBA"/>
</dbReference>
<keyword evidence="7" id="KW-0805">Transcription regulation</keyword>
<feature type="region of interest" description="Disordered" evidence="13">
    <location>
        <begin position="1586"/>
        <end position="1653"/>
    </location>
</feature>
<evidence type="ECO:0000256" key="7">
    <source>
        <dbReference type="ARBA" id="ARBA00023015"/>
    </source>
</evidence>
<dbReference type="GO" id="GO:0003700">
    <property type="term" value="F:DNA-binding transcription factor activity"/>
    <property type="evidence" value="ECO:0007669"/>
    <property type="project" value="UniProtKB-ARBA"/>
</dbReference>
<dbReference type="EMBL" id="JAGEUA010000002">
    <property type="protein sequence ID" value="KAL1006468.1"/>
    <property type="molecule type" value="Genomic_DNA"/>
</dbReference>
<feature type="region of interest" description="Disordered" evidence="13">
    <location>
        <begin position="671"/>
        <end position="738"/>
    </location>
</feature>
<dbReference type="Pfam" id="PF13912">
    <property type="entry name" value="zf-C2H2_6"/>
    <property type="match status" value="1"/>
</dbReference>
<sequence>MLSPERGVAYPQASSLPHLVILYWDLGTNEKRRRRAANESGFLGLVAAESCRWAAGRSSSPPSPKLRAQPRFCPGLWTVMESSTEDKHQGGGVSAALKEAEIPGEQVRPRSTHTQDEHTGSNGAVEEEEDMEEEEGESEGSEKKMTEEGEDLSSINAMITAVMNVAQIKGAMESSSAPTTTPSPPSRKNAPPTPTSVSRNARRNTEAKESNTDFICPLCDKNCMTQHQLTMHIRQHNADTGATDHSCSICGKSLSSASSLDRHMLVHSGERPYKCSFCGQTFTTNGNMHRHMKIHDKDSAALVPISPPSPTKRRRPSAKRRAGMDDDMERGDEPANKKVQEDNALDELSSGRGEEELLPCPICFKTFGSKYELDVHMDTHPDTTLRCDLCCLSFRTHRGLLRHNASIHKQLPTDPEGRPFIQNNPSIPSGFNDLAFIDFSCHKFPNIAQVWCETNLRRCSSKFHRFVCEACDKAFPLRSALGLHQSTVHQQPPSPEGGAQEPTAAQEKSVTLGPQQASFLESLGLQHISQVKPQPSEDEARQAELDSIRVIHVELQASTLPQEAASSAGFPSGLGLVAASSLQGLSQRDALSLLSLQPFPTGLLFQPDGGAAVKPVCGESGLMEFANIQEMLKVASAAPGRMGLLPPLAKAPHWEMSANAQAAGCKPMPPLKLKPMVAPRSSLAASTPPPLHSTQQASLGCISPSLPPPPSQLKMPRETSSSSSSSSSSGSQASMEKMQMEADCMGDAHMPNDMTELQIKQEEGQVSGGKKGAGAANRGGAKASYPCRFCDQVFAFSGVLQAHMRFHLGILPHQCNICDYVAPDKATLIRHLRTHSGERPYVCRVCHYPFTVKANCERHLRKKHMKNTRKEIEKNIKYVTSASSQDPLELAAAGDTACRFCGEDLKNYRALQIHLRTHNGCQRKPFECRRCGAAFLAKRNCIHHMLKQHPEVQEREIEEHIATLLPAIAATASRASPSTSLSMNGLTSTANLQPVKMEDLTLYSSGELDQPLDFSNKSRGESGNSSGAGSLAGSPGIKLETVSPTAYDCSMEPIDLSLPKNPSKRLKRDTGAVAVVSAERREIKKELPSPGTLDHFGLVPAPLLDKSTEEKLTTAHPGCYQLPPGATSLLPIGTPSVTGRALRLKPLLPKPSSSSPSSSQKEIPPLASIAQIISSVSGAPDLLKRESAVDNKAANGIQAEAERPAGGDNSSEASMEELPQEGSSKKRTRKRPVNQAAKDKIMTPAHVATAEQNTGSGIDLESSGEFASVEKMLATTAANKFSTYLQTGTLEQRRRDEGRHSPGEEKEGKESPPQSVPPQSKGGKKNAYSNSVQKMTCPFCPRVFPWASSLQRHMLTHTGQKPFPCPKCDAFFSTKSNCERHLLRKHGVTNRSLRRNGQVSKSKEGEEGSHESAESSENEQTAGEALDLSSVDSDQKAAVSELPSVNQRAEDQLSLPGGAEPQTNNIVENEDDDGDDSQSNKSLDLNFASKLIDFKFSSEGEQPQTSLGGERVVAELERVATVPQQDQELTKNTCKCCKKNFRYPATLARHEKAHLCESAAPTEACGTEGDGPSAVEIAKTTTAIVEEQEQDEEEEEEAEKEALESEGAGSMIDSGSEDEDKEKDDRSDEEGGSAEPKNEGEAGRGSGSKADKRKKICNVCSKRFWSLQDLTRHMRSHTGERPYKCQTCERTFTLKHSLVRHQRIHLKPRGSEGMDGTDINGAEAPAGDSASEEGECTPTSTCPPSENESEGPGGAEREAPPNEPSQPPSATQAGPLSHSALELASEPVSETVPDPSVDPAPGSASDPSVEQAGEEPASETAGETHSDAATKLATETSKESPAPHLPTTTPEKAPESPSEDFIQGLVEIHTKPSLEHILPAGEAPLVGVE</sequence>
<feature type="region of interest" description="Disordered" evidence="13">
    <location>
        <begin position="1284"/>
        <end position="1328"/>
    </location>
</feature>
<reference evidence="15 16" key="1">
    <citation type="submission" date="2024-06" db="EMBL/GenBank/DDBJ databases">
        <authorList>
            <person name="Pan Q."/>
            <person name="Wen M."/>
            <person name="Jouanno E."/>
            <person name="Zahm M."/>
            <person name="Klopp C."/>
            <person name="Cabau C."/>
            <person name="Louis A."/>
            <person name="Berthelot C."/>
            <person name="Parey E."/>
            <person name="Roest Crollius H."/>
            <person name="Montfort J."/>
            <person name="Robinson-Rechavi M."/>
            <person name="Bouchez O."/>
            <person name="Lampietro C."/>
            <person name="Lopez Roques C."/>
            <person name="Donnadieu C."/>
            <person name="Postlethwait J."/>
            <person name="Bobe J."/>
            <person name="Verreycken H."/>
            <person name="Guiguen Y."/>
        </authorList>
    </citation>
    <scope>NUCLEOTIDE SEQUENCE [LARGE SCALE GENOMIC DNA]</scope>
    <source>
        <strain evidence="15">Up_M1</strain>
        <tissue evidence="15">Testis</tissue>
    </source>
</reference>
<dbReference type="FunFam" id="3.30.160.60:FF:001782">
    <property type="entry name" value="Ras-responsive element-binding protein 1a"/>
    <property type="match status" value="1"/>
</dbReference>
<feature type="compositionally biased region" description="Basic and acidic residues" evidence="13">
    <location>
        <begin position="331"/>
        <end position="341"/>
    </location>
</feature>
<dbReference type="GO" id="GO:0051094">
    <property type="term" value="P:positive regulation of developmental process"/>
    <property type="evidence" value="ECO:0007669"/>
    <property type="project" value="UniProtKB-ARBA"/>
</dbReference>
<dbReference type="SUPFAM" id="SSF57667">
    <property type="entry name" value="beta-beta-alpha zinc fingers"/>
    <property type="match status" value="7"/>
</dbReference>
<evidence type="ECO:0000256" key="6">
    <source>
        <dbReference type="ARBA" id="ARBA00022833"/>
    </source>
</evidence>
<evidence type="ECO:0000256" key="8">
    <source>
        <dbReference type="ARBA" id="ARBA00023125"/>
    </source>
</evidence>
<evidence type="ECO:0000256" key="2">
    <source>
        <dbReference type="ARBA" id="ARBA00006991"/>
    </source>
</evidence>
<feature type="domain" description="C2H2-type" evidence="14">
    <location>
        <begin position="1335"/>
        <end position="1362"/>
    </location>
</feature>
<feature type="domain" description="C2H2-type" evidence="14">
    <location>
        <begin position="896"/>
        <end position="923"/>
    </location>
</feature>
<feature type="domain" description="C2H2-type" evidence="14">
    <location>
        <begin position="245"/>
        <end position="272"/>
    </location>
</feature>
<dbReference type="FunFam" id="3.30.160.60:FF:000599">
    <property type="entry name" value="ras-responsive element-binding protein 1 isoform X1"/>
    <property type="match status" value="1"/>
</dbReference>
<dbReference type="FunFam" id="3.30.160.60:FF:003009">
    <property type="entry name" value="Ras-responsive element binding protein, putative"/>
    <property type="match status" value="1"/>
</dbReference>
<dbReference type="FunFam" id="3.30.160.60:FF:001098">
    <property type="entry name" value="Ras responsive element binding protein 1"/>
    <property type="match status" value="1"/>
</dbReference>
<feature type="domain" description="C2H2-type" evidence="14">
    <location>
        <begin position="1683"/>
        <end position="1710"/>
    </location>
</feature>
<dbReference type="FunFam" id="3.30.160.60:FF:000682">
    <property type="entry name" value="ras-responsive element-binding protein 1 isoform X1"/>
    <property type="match status" value="1"/>
</dbReference>
<dbReference type="InterPro" id="IPR036236">
    <property type="entry name" value="Znf_C2H2_sf"/>
</dbReference>
<keyword evidence="3" id="KW-0479">Metal-binding</keyword>
<keyword evidence="4" id="KW-0677">Repeat</keyword>
<feature type="domain" description="C2H2-type" evidence="14">
    <location>
        <begin position="813"/>
        <end position="840"/>
    </location>
</feature>
<feature type="compositionally biased region" description="Acidic residues" evidence="13">
    <location>
        <begin position="1586"/>
        <end position="1599"/>
    </location>
</feature>
<dbReference type="FunFam" id="3.30.160.60:FF:000507">
    <property type="entry name" value="ras-responsive element-binding protein 1 isoform X2"/>
    <property type="match status" value="1"/>
</dbReference>
<feature type="domain" description="C2H2-type" evidence="14">
    <location>
        <begin position="466"/>
        <end position="494"/>
    </location>
</feature>
<evidence type="ECO:0000256" key="12">
    <source>
        <dbReference type="PROSITE-ProRule" id="PRU00042"/>
    </source>
</evidence>
<feature type="compositionally biased region" description="Acidic residues" evidence="13">
    <location>
        <begin position="125"/>
        <end position="139"/>
    </location>
</feature>
<feature type="compositionally biased region" description="Low complexity" evidence="13">
    <location>
        <begin position="1021"/>
        <end position="1036"/>
    </location>
</feature>
<gene>
    <name evidence="15" type="ORF">UPYG_G00072760</name>
</gene>
<comment type="subcellular location">
    <subcellularLocation>
        <location evidence="1">Nucleus</location>
    </subcellularLocation>
</comment>
<dbReference type="FunFam" id="3.30.160.60:FF:000487">
    <property type="entry name" value="ras-responsive element-binding protein 1 isoform X1"/>
    <property type="match status" value="1"/>
</dbReference>
<feature type="region of interest" description="Disordered" evidence="13">
    <location>
        <begin position="1011"/>
        <end position="1037"/>
    </location>
</feature>
<dbReference type="Pfam" id="PF00096">
    <property type="entry name" value="zf-C2H2"/>
    <property type="match status" value="4"/>
</dbReference>
<keyword evidence="8" id="KW-0238">DNA-binding</keyword>
<keyword evidence="10" id="KW-0539">Nucleus</keyword>
<dbReference type="SMART" id="SM00355">
    <property type="entry name" value="ZnF_C2H2"/>
    <property type="match status" value="16"/>
</dbReference>
<name>A0ABD0XC15_UMBPY</name>
<dbReference type="PROSITE" id="PS50157">
    <property type="entry name" value="ZINC_FINGER_C2H2_2"/>
    <property type="match status" value="14"/>
</dbReference>
<evidence type="ECO:0000256" key="3">
    <source>
        <dbReference type="ARBA" id="ARBA00022723"/>
    </source>
</evidence>
<feature type="domain" description="C2H2-type" evidence="14">
    <location>
        <begin position="926"/>
        <end position="954"/>
    </location>
</feature>
<dbReference type="Pfam" id="PF13894">
    <property type="entry name" value="zf-C2H2_4"/>
    <property type="match status" value="2"/>
</dbReference>
<evidence type="ECO:0000259" key="14">
    <source>
        <dbReference type="PROSITE" id="PS50157"/>
    </source>
</evidence>
<proteinExistence type="inferred from homology"/>
<comment type="caution">
    <text evidence="15">The sequence shown here is derived from an EMBL/GenBank/DDBJ whole genome shotgun (WGS) entry which is preliminary data.</text>
</comment>
<feature type="region of interest" description="Disordered" evidence="13">
    <location>
        <begin position="1703"/>
        <end position="1862"/>
    </location>
</feature>
<evidence type="ECO:0000256" key="13">
    <source>
        <dbReference type="SAM" id="MobiDB-lite"/>
    </source>
</evidence>
<dbReference type="Gene3D" id="3.30.160.60">
    <property type="entry name" value="Classic Zinc Finger"/>
    <property type="match status" value="10"/>
</dbReference>
<organism evidence="15 16">
    <name type="scientific">Umbra pygmaea</name>
    <name type="common">Eastern mudminnow</name>
    <dbReference type="NCBI Taxonomy" id="75934"/>
    <lineage>
        <taxon>Eukaryota</taxon>
        <taxon>Metazoa</taxon>
        <taxon>Chordata</taxon>
        <taxon>Craniata</taxon>
        <taxon>Vertebrata</taxon>
        <taxon>Euteleostomi</taxon>
        <taxon>Actinopterygii</taxon>
        <taxon>Neopterygii</taxon>
        <taxon>Teleostei</taxon>
        <taxon>Protacanthopterygii</taxon>
        <taxon>Esociformes</taxon>
        <taxon>Umbridae</taxon>
        <taxon>Umbra</taxon>
    </lineage>
</organism>
<feature type="domain" description="C2H2-type" evidence="14">
    <location>
        <begin position="785"/>
        <end position="812"/>
    </location>
</feature>
<dbReference type="GO" id="GO:0003677">
    <property type="term" value="F:DNA binding"/>
    <property type="evidence" value="ECO:0007669"/>
    <property type="project" value="UniProtKB-KW"/>
</dbReference>
<feature type="region of interest" description="Disordered" evidence="13">
    <location>
        <begin position="1194"/>
        <end position="1259"/>
    </location>
</feature>
<feature type="compositionally biased region" description="Low complexity" evidence="13">
    <location>
        <begin position="720"/>
        <end position="731"/>
    </location>
</feature>
<dbReference type="PANTHER" id="PTHR46451:SF1">
    <property type="entry name" value="RAS-RESPONSIVE ELEMENT-BINDING PROTEIN 1"/>
    <property type="match status" value="1"/>
</dbReference>
<evidence type="ECO:0000256" key="10">
    <source>
        <dbReference type="ARBA" id="ARBA00023242"/>
    </source>
</evidence>